<dbReference type="Proteomes" id="UP000234579">
    <property type="component" value="Unassembled WGS sequence"/>
</dbReference>
<evidence type="ECO:0000256" key="2">
    <source>
        <dbReference type="ARBA" id="ARBA00022475"/>
    </source>
</evidence>
<gene>
    <name evidence="7" type="ORF">CYR79_07465</name>
</gene>
<dbReference type="InterPro" id="IPR017039">
    <property type="entry name" value="Virul_fac_BrkB"/>
</dbReference>
<evidence type="ECO:0000256" key="4">
    <source>
        <dbReference type="ARBA" id="ARBA00022989"/>
    </source>
</evidence>
<reference evidence="8" key="1">
    <citation type="submission" date="2017-12" db="EMBL/GenBank/DDBJ databases">
        <authorList>
            <person name="Christensen H."/>
        </authorList>
    </citation>
    <scope>NUCLEOTIDE SEQUENCE [LARGE SCALE GENOMIC DNA]</scope>
    <source>
        <strain evidence="8">268A</strain>
    </source>
</reference>
<evidence type="ECO:0000313" key="8">
    <source>
        <dbReference type="Proteomes" id="UP000234579"/>
    </source>
</evidence>
<keyword evidence="4 6" id="KW-1133">Transmembrane helix</keyword>
<comment type="subcellular location">
    <subcellularLocation>
        <location evidence="1">Cell membrane</location>
        <topology evidence="1">Multi-pass membrane protein</topology>
    </subcellularLocation>
</comment>
<accession>A0A2I2A9W5</accession>
<keyword evidence="3 6" id="KW-0812">Transmembrane</keyword>
<dbReference type="NCBIfam" id="TIGR00765">
    <property type="entry name" value="yihY_not_rbn"/>
    <property type="match status" value="1"/>
</dbReference>
<dbReference type="EMBL" id="PKGI01000036">
    <property type="protein sequence ID" value="PLA76182.1"/>
    <property type="molecule type" value="Genomic_DNA"/>
</dbReference>
<comment type="caution">
    <text evidence="7">The sequence shown here is derived from an EMBL/GenBank/DDBJ whole genome shotgun (WGS) entry which is preliminary data.</text>
</comment>
<dbReference type="Pfam" id="PF03631">
    <property type="entry name" value="Virul_fac_BrkB"/>
    <property type="match status" value="1"/>
</dbReference>
<evidence type="ECO:0000256" key="5">
    <source>
        <dbReference type="ARBA" id="ARBA00023136"/>
    </source>
</evidence>
<sequence>MTFTKIVISSRIEVYVTKINSFFKLFFERFVDSNINNAAIVIAYNALLAIFPTVILIGNLLPLLNLKADTIMSYLQTAVPPTIYKTLNPLVRTFLTSGSGGIASVSALVAIWAASRGINALKRAINDAYGVDSQSAFMTRIVSIAIIFVFAIFLVALFIFFSFGQLALEKLSPILNLPLSWLDTFRSVKWPTTILGIFAILCLIYRFLPNAKVHWRCIFPGAVLGTAGWLLITQGFSIYVYYFAQRVLSYGALGTFIVLLFWLNYSGWTILLGAVVNASLEYCLYGKVTPRRPTFRRILDNVIPKKDNS</sequence>
<feature type="transmembrane region" description="Helical" evidence="6">
    <location>
        <begin position="217"/>
        <end position="241"/>
    </location>
</feature>
<evidence type="ECO:0000256" key="1">
    <source>
        <dbReference type="ARBA" id="ARBA00004651"/>
    </source>
</evidence>
<organism evidence="7 8">
    <name type="scientific">Ligilactobacillus agilis</name>
    <dbReference type="NCBI Taxonomy" id="1601"/>
    <lineage>
        <taxon>Bacteria</taxon>
        <taxon>Bacillati</taxon>
        <taxon>Bacillota</taxon>
        <taxon>Bacilli</taxon>
        <taxon>Lactobacillales</taxon>
        <taxon>Lactobacillaceae</taxon>
        <taxon>Ligilactobacillus</taxon>
    </lineage>
</organism>
<feature type="transmembrane region" description="Helical" evidence="6">
    <location>
        <begin position="247"/>
        <end position="265"/>
    </location>
</feature>
<protein>
    <submittedName>
        <fullName evidence="7">Ribonuclease BN</fullName>
    </submittedName>
</protein>
<dbReference type="PANTHER" id="PTHR30213">
    <property type="entry name" value="INNER MEMBRANE PROTEIN YHJD"/>
    <property type="match status" value="1"/>
</dbReference>
<feature type="transmembrane region" description="Helical" evidence="6">
    <location>
        <begin position="38"/>
        <end position="61"/>
    </location>
</feature>
<proteinExistence type="predicted"/>
<name>A0A2I2A9W5_9LACO</name>
<evidence type="ECO:0000256" key="6">
    <source>
        <dbReference type="SAM" id="Phobius"/>
    </source>
</evidence>
<feature type="transmembrane region" description="Helical" evidence="6">
    <location>
        <begin position="94"/>
        <end position="114"/>
    </location>
</feature>
<keyword evidence="2" id="KW-1003">Cell membrane</keyword>
<dbReference type="GO" id="GO:0005886">
    <property type="term" value="C:plasma membrane"/>
    <property type="evidence" value="ECO:0007669"/>
    <property type="project" value="UniProtKB-SubCell"/>
</dbReference>
<feature type="transmembrane region" description="Helical" evidence="6">
    <location>
        <begin position="188"/>
        <end position="208"/>
    </location>
</feature>
<evidence type="ECO:0000256" key="3">
    <source>
        <dbReference type="ARBA" id="ARBA00022692"/>
    </source>
</evidence>
<dbReference type="AlphaFoldDB" id="A0A2I2A9W5"/>
<feature type="transmembrane region" description="Helical" evidence="6">
    <location>
        <begin position="141"/>
        <end position="168"/>
    </location>
</feature>
<dbReference type="PANTHER" id="PTHR30213:SF0">
    <property type="entry name" value="UPF0761 MEMBRANE PROTEIN YIHY"/>
    <property type="match status" value="1"/>
</dbReference>
<dbReference type="PIRSF" id="PIRSF035875">
    <property type="entry name" value="RNase_BN"/>
    <property type="match status" value="1"/>
</dbReference>
<evidence type="ECO:0000313" key="7">
    <source>
        <dbReference type="EMBL" id="PLA76182.1"/>
    </source>
</evidence>
<keyword evidence="5 6" id="KW-0472">Membrane</keyword>